<evidence type="ECO:0000256" key="1">
    <source>
        <dbReference type="ARBA" id="ARBA00008361"/>
    </source>
</evidence>
<dbReference type="GO" id="GO:0032259">
    <property type="term" value="P:methylation"/>
    <property type="evidence" value="ECO:0007669"/>
    <property type="project" value="UniProtKB-KW"/>
</dbReference>
<dbReference type="FunFam" id="3.40.50.150:FF:000110">
    <property type="entry name" value="methyltransferase-like protein 13 isoform X1"/>
    <property type="match status" value="1"/>
</dbReference>
<dbReference type="PANTHER" id="PTHR12176">
    <property type="entry name" value="SAM-DEPENDENT METHYLTRANSFERASE SUPERFAMILY PROTEIN"/>
    <property type="match status" value="1"/>
</dbReference>
<dbReference type="AlphaFoldDB" id="A0A4Y7LQP9"/>
<dbReference type="EMBL" id="LR000070">
    <property type="protein sequence ID" value="SVE69689.1"/>
    <property type="molecule type" value="mRNA"/>
</dbReference>
<dbReference type="SUPFAM" id="SSF53335">
    <property type="entry name" value="S-adenosyl-L-methionine-dependent methyltransferases"/>
    <property type="match status" value="2"/>
</dbReference>
<evidence type="ECO:0000256" key="3">
    <source>
        <dbReference type="ARBA" id="ARBA00022679"/>
    </source>
</evidence>
<keyword evidence="3" id="KW-0808">Transferase</keyword>
<keyword evidence="4" id="KW-0511">Multifunctional enzyme</keyword>
<evidence type="ECO:0000313" key="6">
    <source>
        <dbReference type="EMBL" id="SVE69689.1"/>
    </source>
</evidence>
<dbReference type="InterPro" id="IPR051419">
    <property type="entry name" value="Lys/N-term_MeTrsfase_sf"/>
</dbReference>
<evidence type="ECO:0000259" key="5">
    <source>
        <dbReference type="Pfam" id="PF08241"/>
    </source>
</evidence>
<evidence type="ECO:0000256" key="2">
    <source>
        <dbReference type="ARBA" id="ARBA00022603"/>
    </source>
</evidence>
<proteinExistence type="evidence at transcript level"/>
<sequence length="641" mass="72265">MDATHNNKLYKKSFESFNKQTFGRDFFTRGAFRAFQRYGTYTQLCGILHKYISSRDKILVGGCGNSTLSADLFDAGFKNMVSVDISSTVIQQMIAQYSKSHPGIQFMAMDLLHMSFDSGSFSCFLDKGTLDALMSDNDSESKSRAEKLFLEIDRVLKIGGRYVCISLLQGHILECLISHFHNAGWMIRICRCEEAETSDEKVLAKKTQRPSDRFPFPVFAVVCTKFKIMEGVSPLLEYCPSDNNFERLSTLNELLSRVQSVQHFATLCHQISQEGKASQDVFIELMDPKSNKKTPKYTLFVVDRHIKSNNKFAAFVVPQGREVDWLFSSSDGRRQLADNAKFQRLVVIHLGRDHQFSNLECVQNELAAVVSSLQPEGLAENTQIPFLSLGTEVNQRKEIYRGVSDSTGEFVIEEVEEENDGRTVILRRLIFISNPNVIQSEARLKKGKVDLKYLSCQHHIVMVKELKQHMENNSSLKNALVLGLGGGALCTYIHQELKNLSVDGVEIDPTMVDLAKRYFGFVPNARLKAHVADGLQFVKDLAASDERYDCIMLDVDCKDRGLGISCPPPSFVELEFICLIRNCLSSHGLFLLNLVCRNEEKRTGVLENLKESFPSVQTRKIKGEVNEIIVCSVTTNKTAKK</sequence>
<protein>
    <submittedName>
        <fullName evidence="6">EOG090X02SD</fullName>
    </submittedName>
</protein>
<dbReference type="GO" id="GO:0008757">
    <property type="term" value="F:S-adenosylmethionine-dependent methyltransferase activity"/>
    <property type="evidence" value="ECO:0007669"/>
    <property type="project" value="InterPro"/>
</dbReference>
<gene>
    <name evidence="6" type="primary">EOG090X02SD</name>
</gene>
<dbReference type="PANTHER" id="PTHR12176:SF78">
    <property type="entry name" value="EEF1A LYSINE AND N-TERMINAL METHYLTRANSFERASE"/>
    <property type="match status" value="1"/>
</dbReference>
<name>A0A4Y7LQP9_9CRUS</name>
<reference evidence="6" key="1">
    <citation type="submission" date="2018-08" db="EMBL/GenBank/DDBJ databases">
        <authorList>
            <person name="Cornetti L."/>
        </authorList>
    </citation>
    <scope>NUCLEOTIDE SEQUENCE</scope>
    <source>
        <strain evidence="6">FI-BAL1-1</strain>
    </source>
</reference>
<keyword evidence="2" id="KW-0489">Methyltransferase</keyword>
<evidence type="ECO:0000256" key="4">
    <source>
        <dbReference type="ARBA" id="ARBA00023268"/>
    </source>
</evidence>
<comment type="similarity">
    <text evidence="1">Belongs to the methyltransferase superfamily.</text>
</comment>
<feature type="domain" description="Methyltransferase type 11" evidence="5">
    <location>
        <begin position="62"/>
        <end position="164"/>
    </location>
</feature>
<dbReference type="InterPro" id="IPR013216">
    <property type="entry name" value="Methyltransf_11"/>
</dbReference>
<dbReference type="CDD" id="cd02440">
    <property type="entry name" value="AdoMet_MTases"/>
    <property type="match status" value="1"/>
</dbReference>
<dbReference type="Pfam" id="PF01564">
    <property type="entry name" value="Spermine_synth"/>
    <property type="match status" value="1"/>
</dbReference>
<dbReference type="InterPro" id="IPR029063">
    <property type="entry name" value="SAM-dependent_MTases_sf"/>
</dbReference>
<organism evidence="6">
    <name type="scientific">Eubosmina coregoni</name>
    <dbReference type="NCBI Taxonomy" id="186181"/>
    <lineage>
        <taxon>Eukaryota</taxon>
        <taxon>Metazoa</taxon>
        <taxon>Ecdysozoa</taxon>
        <taxon>Arthropoda</taxon>
        <taxon>Crustacea</taxon>
        <taxon>Branchiopoda</taxon>
        <taxon>Diplostraca</taxon>
        <taxon>Cladocera</taxon>
        <taxon>Anomopoda</taxon>
        <taxon>Bosminidae</taxon>
        <taxon>Eubosmina</taxon>
    </lineage>
</organism>
<dbReference type="Gene3D" id="3.40.50.150">
    <property type="entry name" value="Vaccinia Virus protein VP39"/>
    <property type="match status" value="2"/>
</dbReference>
<accession>A0A4Y7LQP9</accession>
<dbReference type="Pfam" id="PF08241">
    <property type="entry name" value="Methyltransf_11"/>
    <property type="match status" value="1"/>
</dbReference>